<protein>
    <submittedName>
        <fullName evidence="9">Membrane proteins related to metalloendopeptidases</fullName>
    </submittedName>
</protein>
<evidence type="ECO:0000256" key="3">
    <source>
        <dbReference type="ARBA" id="ARBA00022670"/>
    </source>
</evidence>
<keyword evidence="7" id="KW-0482">Metalloprotease</keyword>
<dbReference type="GO" id="GO:0046872">
    <property type="term" value="F:metal ion binding"/>
    <property type="evidence" value="ECO:0007669"/>
    <property type="project" value="UniProtKB-KW"/>
</dbReference>
<dbReference type="InterPro" id="IPR045834">
    <property type="entry name" value="Csd3_N2"/>
</dbReference>
<dbReference type="PANTHER" id="PTHR21666">
    <property type="entry name" value="PEPTIDASE-RELATED"/>
    <property type="match status" value="1"/>
</dbReference>
<keyword evidence="3" id="KW-0645">Protease</keyword>
<comment type="cofactor">
    <cofactor evidence="1">
        <name>Zn(2+)</name>
        <dbReference type="ChEBI" id="CHEBI:29105"/>
    </cofactor>
</comment>
<dbReference type="EMBL" id="GU474864">
    <property type="protein sequence ID" value="ADI17417.1"/>
    <property type="molecule type" value="Genomic_DNA"/>
</dbReference>
<dbReference type="InterPro" id="IPR011055">
    <property type="entry name" value="Dup_hybrid_motif"/>
</dbReference>
<comment type="subcellular location">
    <subcellularLocation>
        <location evidence="2">Cell envelope</location>
    </subcellularLocation>
</comment>
<dbReference type="PROSITE" id="PS51782">
    <property type="entry name" value="LYSM"/>
    <property type="match status" value="1"/>
</dbReference>
<dbReference type="InterPro" id="IPR050570">
    <property type="entry name" value="Cell_wall_metabolism_enzyme"/>
</dbReference>
<dbReference type="AlphaFoldDB" id="E0XSM6"/>
<organism evidence="9">
    <name type="scientific">uncultured Rhodospirillales bacterium HF0070_31K06</name>
    <dbReference type="NCBI Taxonomy" id="710786"/>
    <lineage>
        <taxon>Bacteria</taxon>
        <taxon>Pseudomonadati</taxon>
        <taxon>Pseudomonadota</taxon>
        <taxon>Alphaproteobacteria</taxon>
        <taxon>Rhodospirillales</taxon>
        <taxon>environmental samples</taxon>
    </lineage>
</organism>
<keyword evidence="6" id="KW-0862">Zinc</keyword>
<keyword evidence="5" id="KW-0378">Hydrolase</keyword>
<feature type="domain" description="LysM" evidence="8">
    <location>
        <begin position="65"/>
        <end position="113"/>
    </location>
</feature>
<dbReference type="SUPFAM" id="SSF51261">
    <property type="entry name" value="Duplicated hybrid motif"/>
    <property type="match status" value="1"/>
</dbReference>
<dbReference type="InterPro" id="IPR016047">
    <property type="entry name" value="M23ase_b-sheet_dom"/>
</dbReference>
<reference evidence="9" key="1">
    <citation type="journal article" date="2011" name="Environ. Microbiol.">
        <title>Time-series analyses of Monterey Bay coastal microbial picoplankton using a 'genome proxy' microarray.</title>
        <authorList>
            <person name="Rich V.I."/>
            <person name="Pham V.D."/>
            <person name="Eppley J."/>
            <person name="Shi Y."/>
            <person name="DeLong E.F."/>
        </authorList>
    </citation>
    <scope>NUCLEOTIDE SEQUENCE</scope>
</reference>
<dbReference type="GO" id="GO:0004222">
    <property type="term" value="F:metalloendopeptidase activity"/>
    <property type="evidence" value="ECO:0007669"/>
    <property type="project" value="TreeGrafter"/>
</dbReference>
<dbReference type="GO" id="GO:0006508">
    <property type="term" value="P:proteolysis"/>
    <property type="evidence" value="ECO:0007669"/>
    <property type="project" value="UniProtKB-KW"/>
</dbReference>
<evidence type="ECO:0000259" key="8">
    <source>
        <dbReference type="PROSITE" id="PS51782"/>
    </source>
</evidence>
<accession>E0XSM6</accession>
<dbReference type="InterPro" id="IPR018392">
    <property type="entry name" value="LysM"/>
</dbReference>
<dbReference type="Pfam" id="PF01551">
    <property type="entry name" value="Peptidase_M23"/>
    <property type="match status" value="1"/>
</dbReference>
<dbReference type="Gene3D" id="3.10.450.350">
    <property type="match status" value="2"/>
</dbReference>
<dbReference type="GO" id="GO:0030313">
    <property type="term" value="C:cell envelope"/>
    <property type="evidence" value="ECO:0007669"/>
    <property type="project" value="UniProtKB-SubCell"/>
</dbReference>
<dbReference type="Pfam" id="PF19425">
    <property type="entry name" value="Csd3_N2"/>
    <property type="match status" value="1"/>
</dbReference>
<keyword evidence="4" id="KW-0479">Metal-binding</keyword>
<evidence type="ECO:0000256" key="1">
    <source>
        <dbReference type="ARBA" id="ARBA00001947"/>
    </source>
</evidence>
<dbReference type="FunFam" id="2.70.70.10:FF:000006">
    <property type="entry name" value="M23 family peptidase"/>
    <property type="match status" value="1"/>
</dbReference>
<dbReference type="SMART" id="SM00257">
    <property type="entry name" value="LysM"/>
    <property type="match status" value="1"/>
</dbReference>
<name>E0XSM6_9PROT</name>
<evidence type="ECO:0000256" key="5">
    <source>
        <dbReference type="ARBA" id="ARBA00022801"/>
    </source>
</evidence>
<sequence>MLMQQTLRIGTVVTLGGALAFFALDPDHAGLQTAYIEAGRVPSTIHSLASDSVADTVQLPLPYEDARTVGKGDTLMALLKKAGVSTTDADLAIRAMAKIYKPRSIKPGQRILLTLQPQSQKAPKLLSLTFSESVERDVAVRRTKSGYHAEIVLRPLHRRSTHATGRIDSSLYVAGVNAGLPQSTLAELIRIFSFDVDFQRDIRRGDTFGLLFDEYSDDSGRVVKSGDILLAEMVLSGKPMRLYRFKTHDGRVDYYDAKGKSVRKALLRTPIDGARISSGFGKRRHPILGYTRMHKGLDFAARRGAPIYAAGDGVIEYAGRNGGYGKYVRIRHNDTYKTAYAHLHRYGRGIRNGRHVRQGQVIGYVGSTGRSTGPHLHYEVHKSGQQVNPRLVKLPSGRKLRDRELVAFKAHAATLEDNYAAVVRPQQVAERRTN</sequence>
<dbReference type="PANTHER" id="PTHR21666:SF288">
    <property type="entry name" value="CELL DIVISION PROTEIN YTFB"/>
    <property type="match status" value="1"/>
</dbReference>
<evidence type="ECO:0000256" key="2">
    <source>
        <dbReference type="ARBA" id="ARBA00004196"/>
    </source>
</evidence>
<evidence type="ECO:0000313" key="9">
    <source>
        <dbReference type="EMBL" id="ADI17417.1"/>
    </source>
</evidence>
<evidence type="ECO:0000256" key="7">
    <source>
        <dbReference type="ARBA" id="ARBA00023049"/>
    </source>
</evidence>
<evidence type="ECO:0000256" key="4">
    <source>
        <dbReference type="ARBA" id="ARBA00022723"/>
    </source>
</evidence>
<dbReference type="Gene3D" id="2.70.70.10">
    <property type="entry name" value="Glucose Permease (Domain IIA)"/>
    <property type="match status" value="1"/>
</dbReference>
<dbReference type="MEROPS" id="M23.009"/>
<evidence type="ECO:0000256" key="6">
    <source>
        <dbReference type="ARBA" id="ARBA00022833"/>
    </source>
</evidence>
<proteinExistence type="predicted"/>
<dbReference type="CDD" id="cd12797">
    <property type="entry name" value="M23_peptidase"/>
    <property type="match status" value="1"/>
</dbReference>